<evidence type="ECO:0000313" key="1">
    <source>
        <dbReference type="EMBL" id="NYK08517.1"/>
    </source>
</evidence>
<dbReference type="RefSeq" id="WP_179699575.1">
    <property type="nucleotide sequence ID" value="NZ_BAAAHA010000002.1"/>
</dbReference>
<dbReference type="InterPro" id="IPR025394">
    <property type="entry name" value="DUF4127"/>
</dbReference>
<name>A0A853DJS9_9MICO</name>
<reference evidence="1 2" key="1">
    <citation type="submission" date="2020-07" db="EMBL/GenBank/DDBJ databases">
        <title>Sequencing the genomes of 1000 actinobacteria strains.</title>
        <authorList>
            <person name="Klenk H.-P."/>
        </authorList>
    </citation>
    <scope>NUCLEOTIDE SEQUENCE [LARGE SCALE GENOMIC DNA]</scope>
    <source>
        <strain evidence="1 2">DSM 15166</strain>
    </source>
</reference>
<dbReference type="AlphaFoldDB" id="A0A853DJS9"/>
<evidence type="ECO:0008006" key="3">
    <source>
        <dbReference type="Google" id="ProtNLM"/>
    </source>
</evidence>
<gene>
    <name evidence="1" type="ORF">HNR14_000398</name>
</gene>
<sequence>MRIALVPLDERPVNVDLPRQVAAIAGAELLLPPAEAMPDFRTPADVAALHDWLLELVGREGDERADRLVVCIDTLVHGGIIPARITADTTTTALQRLDLLRRLKAASPALRITAASLIMRASNSYSAVEEPGYWSDYGRELHALGGALHHALAADVSGGEAAAQTPAAPIPDAVRSDFERRRLRNHTINLAALALHEEGTVETLTLTADDTAPYSAGSAEQVWLRHWARALPRGREVLMYPGADEVGAVLVARALASTIGVPVWRIECGEPGGLDRVPNFENAPLSDSLTRQIVASGGRLAEPGERADLVVVAHAPDPARGDFFGGRPDSDPAATEGAVAAVRAALESGAIVALADVRFSNGGDPELVDRLAEEDLLLRLASYGGWNTAGNSIGGAVAQATALWVGRTLGTADEAALREALLTRVLDDRAYQSGTRLAMHAAEFGDSIGPVDEAAEEAAVARITLELGAYLDRILPDGETWRIDRVTLPWRRSFEIGLELSEQ</sequence>
<evidence type="ECO:0000313" key="2">
    <source>
        <dbReference type="Proteomes" id="UP000521075"/>
    </source>
</evidence>
<organism evidence="1 2">
    <name type="scientific">Leifsonia naganoensis</name>
    <dbReference type="NCBI Taxonomy" id="150025"/>
    <lineage>
        <taxon>Bacteria</taxon>
        <taxon>Bacillati</taxon>
        <taxon>Actinomycetota</taxon>
        <taxon>Actinomycetes</taxon>
        <taxon>Micrococcales</taxon>
        <taxon>Microbacteriaceae</taxon>
        <taxon>Leifsonia</taxon>
    </lineage>
</organism>
<comment type="caution">
    <text evidence="1">The sequence shown here is derived from an EMBL/GenBank/DDBJ whole genome shotgun (WGS) entry which is preliminary data.</text>
</comment>
<dbReference type="EMBL" id="JACCHJ010000001">
    <property type="protein sequence ID" value="NYK08517.1"/>
    <property type="molecule type" value="Genomic_DNA"/>
</dbReference>
<dbReference type="Pfam" id="PF13552">
    <property type="entry name" value="DUF4127"/>
    <property type="match status" value="1"/>
</dbReference>
<keyword evidence="2" id="KW-1185">Reference proteome</keyword>
<protein>
    <recommendedName>
        <fullName evidence="3">DUF4127 family protein</fullName>
    </recommendedName>
</protein>
<proteinExistence type="predicted"/>
<accession>A0A853DJS9</accession>
<dbReference type="Proteomes" id="UP000521075">
    <property type="component" value="Unassembled WGS sequence"/>
</dbReference>